<evidence type="ECO:0000313" key="7">
    <source>
        <dbReference type="EMBL" id="OGL86389.1"/>
    </source>
</evidence>
<accession>A0A1F7V7C5</accession>
<feature type="transmembrane region" description="Helical" evidence="5">
    <location>
        <begin position="148"/>
        <end position="173"/>
    </location>
</feature>
<evidence type="ECO:0000256" key="3">
    <source>
        <dbReference type="ARBA" id="ARBA00023115"/>
    </source>
</evidence>
<protein>
    <recommendedName>
        <fullName evidence="6">PABS domain-containing protein</fullName>
    </recommendedName>
</protein>
<feature type="transmembrane region" description="Helical" evidence="5">
    <location>
        <begin position="76"/>
        <end position="102"/>
    </location>
</feature>
<feature type="active site" description="Proton acceptor" evidence="4">
    <location>
        <position position="371"/>
    </location>
</feature>
<keyword evidence="2 4" id="KW-0808">Transferase</keyword>
<evidence type="ECO:0000256" key="4">
    <source>
        <dbReference type="PROSITE-ProRule" id="PRU00354"/>
    </source>
</evidence>
<dbReference type="GO" id="GO:0006596">
    <property type="term" value="P:polyamine biosynthetic process"/>
    <property type="evidence" value="ECO:0007669"/>
    <property type="project" value="UniProtKB-UniRule"/>
</dbReference>
<dbReference type="SUPFAM" id="SSF53335">
    <property type="entry name" value="S-adenosyl-L-methionine-dependent methyltransferases"/>
    <property type="match status" value="1"/>
</dbReference>
<dbReference type="Gene3D" id="3.40.50.150">
    <property type="entry name" value="Vaccinia Virus protein VP39"/>
    <property type="match status" value="1"/>
</dbReference>
<dbReference type="GO" id="GO:0010487">
    <property type="term" value="F:thermospermine synthase activity"/>
    <property type="evidence" value="ECO:0007669"/>
    <property type="project" value="TreeGrafter"/>
</dbReference>
<gene>
    <name evidence="7" type="ORF">A3I41_02160</name>
</gene>
<dbReference type="PROSITE" id="PS51006">
    <property type="entry name" value="PABS_2"/>
    <property type="match status" value="1"/>
</dbReference>
<dbReference type="PANTHER" id="PTHR43317">
    <property type="entry name" value="THERMOSPERMINE SYNTHASE ACAULIS5"/>
    <property type="match status" value="1"/>
</dbReference>
<feature type="domain" description="PABS" evidence="6">
    <location>
        <begin position="202"/>
        <end position="455"/>
    </location>
</feature>
<dbReference type="Pfam" id="PF01564">
    <property type="entry name" value="Spermine_synth"/>
    <property type="match status" value="1"/>
</dbReference>
<feature type="transmembrane region" description="Helical" evidence="5">
    <location>
        <begin position="114"/>
        <end position="136"/>
    </location>
</feature>
<comment type="similarity">
    <text evidence="1">Belongs to the spermidine/spermine synthase family.</text>
</comment>
<dbReference type="AlphaFoldDB" id="A0A1F7V7C5"/>
<reference evidence="7 8" key="1">
    <citation type="journal article" date="2016" name="Nat. Commun.">
        <title>Thousands of microbial genomes shed light on interconnected biogeochemical processes in an aquifer system.</title>
        <authorList>
            <person name="Anantharaman K."/>
            <person name="Brown C.T."/>
            <person name="Hug L.A."/>
            <person name="Sharon I."/>
            <person name="Castelle C.J."/>
            <person name="Probst A.J."/>
            <person name="Thomas B.C."/>
            <person name="Singh A."/>
            <person name="Wilkins M.J."/>
            <person name="Karaoz U."/>
            <person name="Brodie E.L."/>
            <person name="Williams K.H."/>
            <person name="Hubbard S.S."/>
            <person name="Banfield J.F."/>
        </authorList>
    </citation>
    <scope>NUCLEOTIDE SEQUENCE [LARGE SCALE GENOMIC DNA]</scope>
</reference>
<dbReference type="Proteomes" id="UP000176593">
    <property type="component" value="Unassembled WGS sequence"/>
</dbReference>
<comment type="caution">
    <text evidence="7">The sequence shown here is derived from an EMBL/GenBank/DDBJ whole genome shotgun (WGS) entry which is preliminary data.</text>
</comment>
<feature type="transmembrane region" description="Helical" evidence="5">
    <location>
        <begin position="204"/>
        <end position="223"/>
    </location>
</feature>
<sequence length="503" mass="56332">MKKRFGSYQYSALNVSVFVCGAVLMIFELVGSRMFAPFLGTSTYVWTSLIGVILGFLSLGYWYGGKLADKKTSFATYAKIIFCAAASILVVFFIQSGVLFFFKTYIQQIELSAVLSAIVLFAPASFLLGIVSPYAVRLKLEHLENSASTIGTLYAISTAGSIFGTFFGGFFLIPRLGTAENLLLLSGVLALVPLLFLRSKKSVIVTAVVIGLIASSYTTHTYFRAVLFQKFHFIDVDSEYSRIRVSQSKNPKNGKEQLNLTTDPFATESAMYLTDDELVFDYTKFYHLDAHFKPNIQSALMLGGCAYSYPKDFLRNYPSATMDVVEIDPLMTELAKKYFRLTDNPRLTTYHEDGRMFLNRNTKQYDVIYGDAFNAASSIPFQLTTKEAVQHQFNALNADGVVLANIISAIDGKRGKFLRAQYATYKSIFPQVYLFPITDRAEGTQVQNVLLVALKSQTAPKFTSTNTELNGYLAHRWMSEVKNDLPILTDNFAPVDYYKRESF</sequence>
<proteinExistence type="inferred from homology"/>
<feature type="transmembrane region" description="Helical" evidence="5">
    <location>
        <begin position="179"/>
        <end position="197"/>
    </location>
</feature>
<name>A0A1F7V7C5_9BACT</name>
<evidence type="ECO:0000313" key="8">
    <source>
        <dbReference type="Proteomes" id="UP000176593"/>
    </source>
</evidence>
<keyword evidence="5" id="KW-1133">Transmembrane helix</keyword>
<organism evidence="7 8">
    <name type="scientific">Candidatus Uhrbacteria bacterium RIFCSPLOWO2_02_FULL_48_18</name>
    <dbReference type="NCBI Taxonomy" id="1802408"/>
    <lineage>
        <taxon>Bacteria</taxon>
        <taxon>Candidatus Uhriibacteriota</taxon>
    </lineage>
</organism>
<evidence type="ECO:0000256" key="1">
    <source>
        <dbReference type="ARBA" id="ARBA00007867"/>
    </source>
</evidence>
<dbReference type="InterPro" id="IPR029063">
    <property type="entry name" value="SAM-dependent_MTases_sf"/>
</dbReference>
<evidence type="ECO:0000259" key="6">
    <source>
        <dbReference type="PROSITE" id="PS51006"/>
    </source>
</evidence>
<evidence type="ECO:0000256" key="2">
    <source>
        <dbReference type="ARBA" id="ARBA00022679"/>
    </source>
</evidence>
<keyword evidence="5" id="KW-0472">Membrane</keyword>
<keyword evidence="5" id="KW-0812">Transmembrane</keyword>
<feature type="transmembrane region" description="Helical" evidence="5">
    <location>
        <begin position="43"/>
        <end position="64"/>
    </location>
</feature>
<dbReference type="PANTHER" id="PTHR43317:SF1">
    <property type="entry name" value="THERMOSPERMINE SYNTHASE ACAULIS5"/>
    <property type="match status" value="1"/>
</dbReference>
<feature type="transmembrane region" description="Helical" evidence="5">
    <location>
        <begin position="12"/>
        <end position="31"/>
    </location>
</feature>
<dbReference type="NCBIfam" id="NF037959">
    <property type="entry name" value="MFS_SpdSyn"/>
    <property type="match status" value="1"/>
</dbReference>
<keyword evidence="3 4" id="KW-0620">Polyamine biosynthesis</keyword>
<dbReference type="EMBL" id="MGEQ01000010">
    <property type="protein sequence ID" value="OGL86389.1"/>
    <property type="molecule type" value="Genomic_DNA"/>
</dbReference>
<dbReference type="InterPro" id="IPR030374">
    <property type="entry name" value="PABS"/>
</dbReference>
<evidence type="ECO:0000256" key="5">
    <source>
        <dbReference type="SAM" id="Phobius"/>
    </source>
</evidence>